<comment type="caution">
    <text evidence="1">The sequence shown here is derived from an EMBL/GenBank/DDBJ whole genome shotgun (WGS) entry which is preliminary data.</text>
</comment>
<name>A0ABP3WHA7_9GAMM</name>
<dbReference type="Proteomes" id="UP001500021">
    <property type="component" value="Unassembled WGS sequence"/>
</dbReference>
<sequence length="101" mass="10587">MYIQSSFNSGIEGFQNARATADKAAADIAANTLASNEQAETQNVNAEVNTDIVSQATKPESVPDLNQSIVNLKVAEFQAKAATEVIKSADESLGTLIDVTA</sequence>
<dbReference type="EMBL" id="BAAAFA010000006">
    <property type="protein sequence ID" value="GAA0817836.1"/>
    <property type="molecule type" value="Genomic_DNA"/>
</dbReference>
<reference evidence="2" key="1">
    <citation type="journal article" date="2019" name="Int. J. Syst. Evol. Microbiol.">
        <title>The Global Catalogue of Microorganisms (GCM) 10K type strain sequencing project: providing services to taxonomists for standard genome sequencing and annotation.</title>
        <authorList>
            <consortium name="The Broad Institute Genomics Platform"/>
            <consortium name="The Broad Institute Genome Sequencing Center for Infectious Disease"/>
            <person name="Wu L."/>
            <person name="Ma J."/>
        </authorList>
    </citation>
    <scope>NUCLEOTIDE SEQUENCE [LARGE SCALE GENOMIC DNA]</scope>
    <source>
        <strain evidence="2">JCM 15608</strain>
    </source>
</reference>
<gene>
    <name evidence="1" type="ORF">GCM10009111_19670</name>
</gene>
<dbReference type="RefSeq" id="WP_343817296.1">
    <property type="nucleotide sequence ID" value="NZ_BAAAFA010000006.1"/>
</dbReference>
<protein>
    <recommendedName>
        <fullName evidence="3">Flagellar basal-body/hook protein C-terminal domain-containing protein</fullName>
    </recommendedName>
</protein>
<evidence type="ECO:0000313" key="2">
    <source>
        <dbReference type="Proteomes" id="UP001500021"/>
    </source>
</evidence>
<keyword evidence="2" id="KW-1185">Reference proteome</keyword>
<accession>A0ABP3WHA7</accession>
<evidence type="ECO:0000313" key="1">
    <source>
        <dbReference type="EMBL" id="GAA0817836.1"/>
    </source>
</evidence>
<organism evidence="1 2">
    <name type="scientific">Colwellia asteriadis</name>
    <dbReference type="NCBI Taxonomy" id="517723"/>
    <lineage>
        <taxon>Bacteria</taxon>
        <taxon>Pseudomonadati</taxon>
        <taxon>Pseudomonadota</taxon>
        <taxon>Gammaproteobacteria</taxon>
        <taxon>Alteromonadales</taxon>
        <taxon>Colwelliaceae</taxon>
        <taxon>Colwellia</taxon>
    </lineage>
</organism>
<proteinExistence type="predicted"/>
<evidence type="ECO:0008006" key="3">
    <source>
        <dbReference type="Google" id="ProtNLM"/>
    </source>
</evidence>